<dbReference type="PANTHER" id="PTHR10037:SF62">
    <property type="entry name" value="SODIUM CHANNEL PROTEIN 60E"/>
    <property type="match status" value="1"/>
</dbReference>
<evidence type="ECO:0000256" key="4">
    <source>
        <dbReference type="ARBA" id="ARBA00023136"/>
    </source>
</evidence>
<accession>A0ABN9UQZ5</accession>
<feature type="transmembrane region" description="Helical" evidence="6">
    <location>
        <begin position="330"/>
        <end position="349"/>
    </location>
</feature>
<evidence type="ECO:0000313" key="9">
    <source>
        <dbReference type="Proteomes" id="UP001189429"/>
    </source>
</evidence>
<sequence>MEGGAEGLVSLLADLCDQLELGQRRAQEALVRVRMGDSPSHRRASPERKLRAPAAERIAKQPQLAATAPPERPWCTRRPGLFLSTSSAGSCTDCTPASAQQAGPPTEAAVAPRSPAAVEVCNKPCPPVAEHPAEQPPPVALEPQETPRRALSAGCLQGQTSVGSGGVSTSGAAQQSGPRAPDGRPDSPANVGSLGEAVRGRQPLRFVEERGEGHSQPAGALPMVAPKRSTVSMWSTPRSIFVGSNRSMAPAASQTVATAAMDMIKHDTVRSYDLKQFWRSTSSGHNSYSGACPCSYIASRLPWSVRKWLSRFDAGPSPKQLQVRELVSSTGYEVCVMLLIMANSVFLGYQVEYEAYTRRQLQKSLEIEAVFCAVFVLELAVKVYAMSWSFCTGSEASWNFFDVSVVALMLLDFFVSVSRPATESSLWSQGQVLRVLRVLRVVRFLRSVRQLKFFMQIMIQSIMFSLRPLLWASTVLMGMFYVFGLILTQGAIEALKEQDSWDDESSAELRSYFGTLECTALSLFQAMSGGINWGELFEALAPLAVHCKCVFLFYVLFAIFGAANVVTGMWLSRTTGRATTRPRRSKRRPRKESPASEGCASSSTSWIQAATAL</sequence>
<feature type="transmembrane region" description="Helical" evidence="6">
    <location>
        <begin position="551"/>
        <end position="571"/>
    </location>
</feature>
<keyword evidence="2 6" id="KW-0812">Transmembrane</keyword>
<dbReference type="PANTHER" id="PTHR10037">
    <property type="entry name" value="VOLTAGE-GATED CATION CHANNEL CALCIUM AND SODIUM"/>
    <property type="match status" value="1"/>
</dbReference>
<feature type="region of interest" description="Disordered" evidence="5">
    <location>
        <begin position="577"/>
        <end position="605"/>
    </location>
</feature>
<keyword evidence="3 6" id="KW-1133">Transmembrane helix</keyword>
<evidence type="ECO:0000256" key="1">
    <source>
        <dbReference type="ARBA" id="ARBA00004141"/>
    </source>
</evidence>
<evidence type="ECO:0000313" key="8">
    <source>
        <dbReference type="EMBL" id="CAK0861643.1"/>
    </source>
</evidence>
<proteinExistence type="predicted"/>
<dbReference type="InterPro" id="IPR027359">
    <property type="entry name" value="Volt_channel_dom_sf"/>
</dbReference>
<evidence type="ECO:0000259" key="7">
    <source>
        <dbReference type="Pfam" id="PF00520"/>
    </source>
</evidence>
<evidence type="ECO:0000256" key="5">
    <source>
        <dbReference type="SAM" id="MobiDB-lite"/>
    </source>
</evidence>
<feature type="region of interest" description="Disordered" evidence="5">
    <location>
        <begin position="128"/>
        <end position="200"/>
    </location>
</feature>
<dbReference type="SUPFAM" id="SSF81324">
    <property type="entry name" value="Voltage-gated potassium channels"/>
    <property type="match status" value="1"/>
</dbReference>
<keyword evidence="9" id="KW-1185">Reference proteome</keyword>
<feature type="region of interest" description="Disordered" evidence="5">
    <location>
        <begin position="33"/>
        <end position="116"/>
    </location>
</feature>
<feature type="transmembrane region" description="Helical" evidence="6">
    <location>
        <begin position="396"/>
        <end position="415"/>
    </location>
</feature>
<dbReference type="InterPro" id="IPR043203">
    <property type="entry name" value="VGCC_Ca_Na"/>
</dbReference>
<evidence type="ECO:0000256" key="6">
    <source>
        <dbReference type="SAM" id="Phobius"/>
    </source>
</evidence>
<dbReference type="Proteomes" id="UP001189429">
    <property type="component" value="Unassembled WGS sequence"/>
</dbReference>
<evidence type="ECO:0000256" key="3">
    <source>
        <dbReference type="ARBA" id="ARBA00022989"/>
    </source>
</evidence>
<protein>
    <recommendedName>
        <fullName evidence="7">Ion transport domain-containing protein</fullName>
    </recommendedName>
</protein>
<feature type="compositionally biased region" description="Basic residues" evidence="5">
    <location>
        <begin position="580"/>
        <end position="590"/>
    </location>
</feature>
<comment type="subcellular location">
    <subcellularLocation>
        <location evidence="1">Membrane</location>
        <topology evidence="1">Multi-pass membrane protein</topology>
    </subcellularLocation>
</comment>
<keyword evidence="4 6" id="KW-0472">Membrane</keyword>
<name>A0ABN9UQZ5_9DINO</name>
<dbReference type="Pfam" id="PF00520">
    <property type="entry name" value="Ion_trans"/>
    <property type="match status" value="1"/>
</dbReference>
<dbReference type="InterPro" id="IPR005821">
    <property type="entry name" value="Ion_trans_dom"/>
</dbReference>
<feature type="transmembrane region" description="Helical" evidence="6">
    <location>
        <begin position="469"/>
        <end position="492"/>
    </location>
</feature>
<dbReference type="Gene3D" id="1.20.120.350">
    <property type="entry name" value="Voltage-gated potassium channels. Chain C"/>
    <property type="match status" value="1"/>
</dbReference>
<feature type="compositionally biased region" description="Polar residues" evidence="5">
    <location>
        <begin position="83"/>
        <end position="103"/>
    </location>
</feature>
<dbReference type="EMBL" id="CAUYUJ010016081">
    <property type="protein sequence ID" value="CAK0861643.1"/>
    <property type="molecule type" value="Genomic_DNA"/>
</dbReference>
<evidence type="ECO:0000256" key="2">
    <source>
        <dbReference type="ARBA" id="ARBA00022692"/>
    </source>
</evidence>
<feature type="domain" description="Ion transport" evidence="7">
    <location>
        <begin position="332"/>
        <end position="569"/>
    </location>
</feature>
<feature type="transmembrane region" description="Helical" evidence="6">
    <location>
        <begin position="369"/>
        <end position="390"/>
    </location>
</feature>
<feature type="compositionally biased region" description="Pro residues" evidence="5">
    <location>
        <begin position="128"/>
        <end position="140"/>
    </location>
</feature>
<gene>
    <name evidence="8" type="ORF">PCOR1329_LOCUS50256</name>
</gene>
<dbReference type="Gene3D" id="1.10.287.70">
    <property type="match status" value="1"/>
</dbReference>
<comment type="caution">
    <text evidence="8">The sequence shown here is derived from an EMBL/GenBank/DDBJ whole genome shotgun (WGS) entry which is preliminary data.</text>
</comment>
<organism evidence="8 9">
    <name type="scientific">Prorocentrum cordatum</name>
    <dbReference type="NCBI Taxonomy" id="2364126"/>
    <lineage>
        <taxon>Eukaryota</taxon>
        <taxon>Sar</taxon>
        <taxon>Alveolata</taxon>
        <taxon>Dinophyceae</taxon>
        <taxon>Prorocentrales</taxon>
        <taxon>Prorocentraceae</taxon>
        <taxon>Prorocentrum</taxon>
    </lineage>
</organism>
<reference evidence="8" key="1">
    <citation type="submission" date="2023-10" db="EMBL/GenBank/DDBJ databases">
        <authorList>
            <person name="Chen Y."/>
            <person name="Shah S."/>
            <person name="Dougan E. K."/>
            <person name="Thang M."/>
            <person name="Chan C."/>
        </authorList>
    </citation>
    <scope>NUCLEOTIDE SEQUENCE [LARGE SCALE GENOMIC DNA]</scope>
</reference>